<feature type="compositionally biased region" description="Basic residues" evidence="1">
    <location>
        <begin position="161"/>
        <end position="171"/>
    </location>
</feature>
<accession>A0A2N9FKY1</accession>
<feature type="compositionally biased region" description="Basic residues" evidence="1">
    <location>
        <begin position="206"/>
        <end position="215"/>
    </location>
</feature>
<feature type="region of interest" description="Disordered" evidence="1">
    <location>
        <begin position="233"/>
        <end position="253"/>
    </location>
</feature>
<proteinExistence type="predicted"/>
<dbReference type="AlphaFoldDB" id="A0A2N9FKY1"/>
<feature type="compositionally biased region" description="Low complexity" evidence="1">
    <location>
        <begin position="91"/>
        <end position="104"/>
    </location>
</feature>
<feature type="region of interest" description="Disordered" evidence="1">
    <location>
        <begin position="159"/>
        <end position="221"/>
    </location>
</feature>
<dbReference type="EMBL" id="OIVN01000930">
    <property type="protein sequence ID" value="SPC87569.1"/>
    <property type="molecule type" value="Genomic_DNA"/>
</dbReference>
<feature type="region of interest" description="Disordered" evidence="1">
    <location>
        <begin position="78"/>
        <end position="137"/>
    </location>
</feature>
<organism evidence="2">
    <name type="scientific">Fagus sylvatica</name>
    <name type="common">Beechnut</name>
    <dbReference type="NCBI Taxonomy" id="28930"/>
    <lineage>
        <taxon>Eukaryota</taxon>
        <taxon>Viridiplantae</taxon>
        <taxon>Streptophyta</taxon>
        <taxon>Embryophyta</taxon>
        <taxon>Tracheophyta</taxon>
        <taxon>Spermatophyta</taxon>
        <taxon>Magnoliopsida</taxon>
        <taxon>eudicotyledons</taxon>
        <taxon>Gunneridae</taxon>
        <taxon>Pentapetalae</taxon>
        <taxon>rosids</taxon>
        <taxon>fabids</taxon>
        <taxon>Fagales</taxon>
        <taxon>Fagaceae</taxon>
        <taxon>Fagus</taxon>
    </lineage>
</organism>
<protein>
    <submittedName>
        <fullName evidence="2">Uncharacterized protein</fullName>
    </submittedName>
</protein>
<sequence>MHCQEHWLLRFEELRTLVLRFEEPTQLNNSSEISLVADSSPRGVESVLRQSDPNAVNSLNGVVQQVEAKLGLDLIHKAGLRPDQPPPPLSPTNTTSTTTTSPSSKRPFCPPQPPTIPIHPPPTPPPTTTSTNNSLPILPSNPLTFTFATHTLSFNLDHTHTHTRTRTRFRRGSIQSPRLLLKCRPSNSQRKPKPKPTISILISPHSRSRSPRSRSHLTAEAHDLDLTLPSIASSSISPRRSSSSSPRRSSSISEAVDEECYPEALVVAILAGFFLVGNFSKVDAVVLDTVGHMVRENPVPMILGETLNGLDEVKGGMCPYFEREPFASSGNIINSSS</sequence>
<gene>
    <name evidence="2" type="ORF">FSB_LOCUS15451</name>
</gene>
<evidence type="ECO:0000313" key="2">
    <source>
        <dbReference type="EMBL" id="SPC87569.1"/>
    </source>
</evidence>
<reference evidence="2" key="1">
    <citation type="submission" date="2018-02" db="EMBL/GenBank/DDBJ databases">
        <authorList>
            <person name="Cohen D.B."/>
            <person name="Kent A.D."/>
        </authorList>
    </citation>
    <scope>NUCLEOTIDE SEQUENCE</scope>
</reference>
<name>A0A2N9FKY1_FAGSY</name>
<evidence type="ECO:0000256" key="1">
    <source>
        <dbReference type="SAM" id="MobiDB-lite"/>
    </source>
</evidence>
<feature type="compositionally biased region" description="Pro residues" evidence="1">
    <location>
        <begin position="108"/>
        <end position="127"/>
    </location>
</feature>